<evidence type="ECO:0000313" key="2">
    <source>
        <dbReference type="Proteomes" id="UP000316993"/>
    </source>
</evidence>
<dbReference type="EMBL" id="VFPV01000005">
    <property type="protein sequence ID" value="TQM98331.1"/>
    <property type="molecule type" value="Genomic_DNA"/>
</dbReference>
<comment type="caution">
    <text evidence="1">The sequence shown here is derived from an EMBL/GenBank/DDBJ whole genome shotgun (WGS) entry which is preliminary data.</text>
</comment>
<protein>
    <submittedName>
        <fullName evidence="1">Uncharacterized protein</fullName>
    </submittedName>
</protein>
<organism evidence="1 2">
    <name type="scientific">Acidovorax temperans</name>
    <dbReference type="NCBI Taxonomy" id="80878"/>
    <lineage>
        <taxon>Bacteria</taxon>
        <taxon>Pseudomonadati</taxon>
        <taxon>Pseudomonadota</taxon>
        <taxon>Betaproteobacteria</taxon>
        <taxon>Burkholderiales</taxon>
        <taxon>Comamonadaceae</taxon>
        <taxon>Acidovorax</taxon>
    </lineage>
</organism>
<reference evidence="1 2" key="1">
    <citation type="submission" date="2019-06" db="EMBL/GenBank/DDBJ databases">
        <title>Genomic Encyclopedia of Archaeal and Bacterial Type Strains, Phase II (KMG-II): from individual species to whole genera.</title>
        <authorList>
            <person name="Goeker M."/>
        </authorList>
    </citation>
    <scope>NUCLEOTIDE SEQUENCE [LARGE SCALE GENOMIC DNA]</scope>
    <source>
        <strain evidence="1 2">DSM 7270</strain>
    </source>
</reference>
<sequence>MSFSIDAIVAGNLREHAKRKSQLKPFTLFWLNGQREVIHGLDAANAMTNAGYSSGACRTLN</sequence>
<gene>
    <name evidence="1" type="ORF">BDD18_4206</name>
</gene>
<proteinExistence type="predicted"/>
<dbReference type="RefSeq" id="WP_066695285.1">
    <property type="nucleotide sequence ID" value="NZ_VFPV01000005.1"/>
</dbReference>
<dbReference type="AlphaFoldDB" id="A0A543KTC4"/>
<name>A0A543KTC4_9BURK</name>
<dbReference type="Proteomes" id="UP000316993">
    <property type="component" value="Unassembled WGS sequence"/>
</dbReference>
<accession>A0A543KTC4</accession>
<evidence type="ECO:0000313" key="1">
    <source>
        <dbReference type="EMBL" id="TQM98331.1"/>
    </source>
</evidence>